<evidence type="ECO:0000313" key="2">
    <source>
        <dbReference type="EMBL" id="KAF2308518.1"/>
    </source>
</evidence>
<sequence length="109" mass="11788">MSFPVLDMIDLCSDDELRELGVIGGSSEKPKDQGGSLDDSSHPVGPSSLPPPPISRQFWKAGDYEVAIAELVDNAIDEEVLDSLDFGSDFESFGPHFVDIDSIDNTVMD</sequence>
<organism evidence="2 3">
    <name type="scientific">Hevea brasiliensis</name>
    <name type="common">Para rubber tree</name>
    <name type="synonym">Siphonia brasiliensis</name>
    <dbReference type="NCBI Taxonomy" id="3981"/>
    <lineage>
        <taxon>Eukaryota</taxon>
        <taxon>Viridiplantae</taxon>
        <taxon>Streptophyta</taxon>
        <taxon>Embryophyta</taxon>
        <taxon>Tracheophyta</taxon>
        <taxon>Spermatophyta</taxon>
        <taxon>Magnoliopsida</taxon>
        <taxon>eudicotyledons</taxon>
        <taxon>Gunneridae</taxon>
        <taxon>Pentapetalae</taxon>
        <taxon>rosids</taxon>
        <taxon>fabids</taxon>
        <taxon>Malpighiales</taxon>
        <taxon>Euphorbiaceae</taxon>
        <taxon>Crotonoideae</taxon>
        <taxon>Micrandreae</taxon>
        <taxon>Hevea</taxon>
    </lineage>
</organism>
<feature type="region of interest" description="Disordered" evidence="1">
    <location>
        <begin position="20"/>
        <end position="55"/>
    </location>
</feature>
<comment type="caution">
    <text evidence="2">The sequence shown here is derived from an EMBL/GenBank/DDBJ whole genome shotgun (WGS) entry which is preliminary data.</text>
</comment>
<dbReference type="Proteomes" id="UP000467840">
    <property type="component" value="Chromosome 17"/>
</dbReference>
<dbReference type="AlphaFoldDB" id="A0A6A6M7I6"/>
<protein>
    <submittedName>
        <fullName evidence="2">Uncharacterized protein</fullName>
    </submittedName>
</protein>
<keyword evidence="3" id="KW-1185">Reference proteome</keyword>
<name>A0A6A6M7I6_HEVBR</name>
<accession>A0A6A6M7I6</accession>
<gene>
    <name evidence="2" type="ORF">GH714_010247</name>
</gene>
<reference evidence="2 3" key="1">
    <citation type="journal article" date="2020" name="Mol. Plant">
        <title>The Chromosome-Based Rubber Tree Genome Provides New Insights into Spurge Genome Evolution and Rubber Biosynthesis.</title>
        <authorList>
            <person name="Liu J."/>
            <person name="Shi C."/>
            <person name="Shi C.C."/>
            <person name="Li W."/>
            <person name="Zhang Q.J."/>
            <person name="Zhang Y."/>
            <person name="Li K."/>
            <person name="Lu H.F."/>
            <person name="Shi C."/>
            <person name="Zhu S.T."/>
            <person name="Xiao Z.Y."/>
            <person name="Nan H."/>
            <person name="Yue Y."/>
            <person name="Zhu X.G."/>
            <person name="Wu Y."/>
            <person name="Hong X.N."/>
            <person name="Fan G.Y."/>
            <person name="Tong Y."/>
            <person name="Zhang D."/>
            <person name="Mao C.L."/>
            <person name="Liu Y.L."/>
            <person name="Hao S.J."/>
            <person name="Liu W.Q."/>
            <person name="Lv M.Q."/>
            <person name="Zhang H.B."/>
            <person name="Liu Y."/>
            <person name="Hu-Tang G.R."/>
            <person name="Wang J.P."/>
            <person name="Wang J.H."/>
            <person name="Sun Y.H."/>
            <person name="Ni S.B."/>
            <person name="Chen W.B."/>
            <person name="Zhang X.C."/>
            <person name="Jiao Y.N."/>
            <person name="Eichler E.E."/>
            <person name="Li G.H."/>
            <person name="Liu X."/>
            <person name="Gao L.Z."/>
        </authorList>
    </citation>
    <scope>NUCLEOTIDE SEQUENCE [LARGE SCALE GENOMIC DNA]</scope>
    <source>
        <strain evidence="3">cv. GT1</strain>
        <tissue evidence="2">Leaf</tissue>
    </source>
</reference>
<proteinExistence type="predicted"/>
<dbReference type="EMBL" id="JAAGAX010000007">
    <property type="protein sequence ID" value="KAF2308518.1"/>
    <property type="molecule type" value="Genomic_DNA"/>
</dbReference>
<evidence type="ECO:0000256" key="1">
    <source>
        <dbReference type="SAM" id="MobiDB-lite"/>
    </source>
</evidence>
<evidence type="ECO:0000313" key="3">
    <source>
        <dbReference type="Proteomes" id="UP000467840"/>
    </source>
</evidence>